<evidence type="ECO:0000256" key="11">
    <source>
        <dbReference type="ARBA" id="ARBA00026081"/>
    </source>
</evidence>
<sequence>MFAFARSAVIKEAFRPVIIFRYLCRELLFATLAVSAVLLLMVMSGRFVKYLAEAAAGDLSASILFPVMGYRLPGFLEVLLPMGFFLGILLAYGRLYIESEMTVLHACGFSERRLLTYTLAPALLVALVVASMSLYLTPTGLERSSGLLTADKSRNEFDHLVPRKFVATEGGKAVYYADSLSDDKSTMHEVFLAELGSARAQTETDYQVVIFAREGVQQIDPDTGLRYLVLRDGYRYEGVPGQRDYRLMRFSSYETLLEMPRLRERESDRIESASTMDLWRSDDPRERANLHWRFSLPALVLVLAVLAVPLSRTNPRQGRYLKMIPAVLLYIVYLYALIWVRGAVEDGEIETPASMWLVHPPFLILGLLLLGGGGFRRSPRRADAGKGKRSNG</sequence>
<keyword evidence="8 12" id="KW-0812">Transmembrane</keyword>
<evidence type="ECO:0000256" key="5">
    <source>
        <dbReference type="ARBA" id="ARBA00022448"/>
    </source>
</evidence>
<evidence type="ECO:0000256" key="3">
    <source>
        <dbReference type="ARBA" id="ARBA00007725"/>
    </source>
</evidence>
<feature type="transmembrane region" description="Helical" evidence="12">
    <location>
        <begin position="290"/>
        <end position="308"/>
    </location>
</feature>
<keyword evidence="6" id="KW-1003">Cell membrane</keyword>
<evidence type="ECO:0000256" key="10">
    <source>
        <dbReference type="ARBA" id="ARBA00023136"/>
    </source>
</evidence>
<evidence type="ECO:0000256" key="9">
    <source>
        <dbReference type="ARBA" id="ARBA00022989"/>
    </source>
</evidence>
<feature type="transmembrane region" description="Helical" evidence="12">
    <location>
        <begin position="320"/>
        <end position="341"/>
    </location>
</feature>
<reference evidence="14" key="1">
    <citation type="submission" date="2016-10" db="EMBL/GenBank/DDBJ databases">
        <authorList>
            <person name="Varghese N."/>
            <person name="Submissions S."/>
        </authorList>
    </citation>
    <scope>NUCLEOTIDE SEQUENCE [LARGE SCALE GENOMIC DNA]</scope>
    <source>
        <strain evidence="14">CGMCC 1.10658</strain>
    </source>
</reference>
<dbReference type="Pfam" id="PF03739">
    <property type="entry name" value="LptF_LptG"/>
    <property type="match status" value="1"/>
</dbReference>
<evidence type="ECO:0000256" key="7">
    <source>
        <dbReference type="ARBA" id="ARBA00022519"/>
    </source>
</evidence>
<evidence type="ECO:0000256" key="1">
    <source>
        <dbReference type="ARBA" id="ARBA00002265"/>
    </source>
</evidence>
<keyword evidence="7" id="KW-0997">Cell inner membrane</keyword>
<feature type="transmembrane region" description="Helical" evidence="12">
    <location>
        <begin position="114"/>
        <end position="136"/>
    </location>
</feature>
<comment type="subcellular location">
    <subcellularLocation>
        <location evidence="2">Cell inner membrane</location>
        <topology evidence="2">Multi-pass membrane protein</topology>
    </subcellularLocation>
</comment>
<dbReference type="NCBIfam" id="TIGR04407">
    <property type="entry name" value="LptF_YjgP"/>
    <property type="match status" value="1"/>
</dbReference>
<evidence type="ECO:0000313" key="14">
    <source>
        <dbReference type="Proteomes" id="UP000199305"/>
    </source>
</evidence>
<evidence type="ECO:0000256" key="2">
    <source>
        <dbReference type="ARBA" id="ARBA00004429"/>
    </source>
</evidence>
<dbReference type="AlphaFoldDB" id="A0A1G8WW92"/>
<dbReference type="PANTHER" id="PTHR33529">
    <property type="entry name" value="SLR0882 PROTEIN-RELATED"/>
    <property type="match status" value="1"/>
</dbReference>
<comment type="function">
    <text evidence="1">Part of the ABC transporter complex LptBFG involved in the translocation of lipopolysaccharide (LPS) from the inner membrane to the outer membrane.</text>
</comment>
<feature type="transmembrane region" description="Helical" evidence="12">
    <location>
        <begin position="72"/>
        <end position="93"/>
    </location>
</feature>
<feature type="transmembrane region" description="Helical" evidence="12">
    <location>
        <begin position="353"/>
        <end position="371"/>
    </location>
</feature>
<dbReference type="PANTHER" id="PTHR33529:SF7">
    <property type="entry name" value="LIPOPOLYSACCHARIDE EXPORT SYSTEM PERMEASE PROTEIN LPTF"/>
    <property type="match status" value="1"/>
</dbReference>
<dbReference type="GO" id="GO:0055085">
    <property type="term" value="P:transmembrane transport"/>
    <property type="evidence" value="ECO:0007669"/>
    <property type="project" value="InterPro"/>
</dbReference>
<keyword evidence="9 12" id="KW-1133">Transmembrane helix</keyword>
<evidence type="ECO:0000256" key="8">
    <source>
        <dbReference type="ARBA" id="ARBA00022692"/>
    </source>
</evidence>
<dbReference type="InterPro" id="IPR030922">
    <property type="entry name" value="LptF"/>
</dbReference>
<feature type="transmembrane region" description="Helical" evidence="12">
    <location>
        <begin position="27"/>
        <end position="52"/>
    </location>
</feature>
<keyword evidence="14" id="KW-1185">Reference proteome</keyword>
<protein>
    <recommendedName>
        <fullName evidence="4">Lipopolysaccharide export system permease protein LptF</fullName>
    </recommendedName>
</protein>
<evidence type="ECO:0000313" key="13">
    <source>
        <dbReference type="EMBL" id="SDJ82453.1"/>
    </source>
</evidence>
<comment type="similarity">
    <text evidence="3">Belongs to the LptF/LptG family.</text>
</comment>
<accession>A0A1G8WW92</accession>
<dbReference type="GO" id="GO:0015920">
    <property type="term" value="P:lipopolysaccharide transport"/>
    <property type="evidence" value="ECO:0007669"/>
    <property type="project" value="TreeGrafter"/>
</dbReference>
<keyword evidence="5" id="KW-0813">Transport</keyword>
<dbReference type="GO" id="GO:0043190">
    <property type="term" value="C:ATP-binding cassette (ABC) transporter complex"/>
    <property type="evidence" value="ECO:0007669"/>
    <property type="project" value="InterPro"/>
</dbReference>
<keyword evidence="10 12" id="KW-0472">Membrane</keyword>
<evidence type="ECO:0000256" key="12">
    <source>
        <dbReference type="SAM" id="Phobius"/>
    </source>
</evidence>
<dbReference type="InterPro" id="IPR005495">
    <property type="entry name" value="LptG/LptF_permease"/>
</dbReference>
<name>A0A1G8WW92_9GAMM</name>
<evidence type="ECO:0000256" key="6">
    <source>
        <dbReference type="ARBA" id="ARBA00022475"/>
    </source>
</evidence>
<dbReference type="EMBL" id="FNFH01000002">
    <property type="protein sequence ID" value="SDJ82453.1"/>
    <property type="molecule type" value="Genomic_DNA"/>
</dbReference>
<dbReference type="Proteomes" id="UP000199305">
    <property type="component" value="Unassembled WGS sequence"/>
</dbReference>
<organism evidence="13 14">
    <name type="scientific">Microbulbifer yueqingensis</name>
    <dbReference type="NCBI Taxonomy" id="658219"/>
    <lineage>
        <taxon>Bacteria</taxon>
        <taxon>Pseudomonadati</taxon>
        <taxon>Pseudomonadota</taxon>
        <taxon>Gammaproteobacteria</taxon>
        <taxon>Cellvibrionales</taxon>
        <taxon>Microbulbiferaceae</taxon>
        <taxon>Microbulbifer</taxon>
    </lineage>
</organism>
<comment type="subunit">
    <text evidence="11">Component of the lipopolysaccharide transport and assembly complex. The LptBFG transporter is composed of two ATP-binding proteins (LptB) and two transmembrane proteins (LptF and LptG).</text>
</comment>
<evidence type="ECO:0000256" key="4">
    <source>
        <dbReference type="ARBA" id="ARBA00014213"/>
    </source>
</evidence>
<gene>
    <name evidence="13" type="ORF">SAMN05216212_0876</name>
</gene>
<dbReference type="STRING" id="658219.SAMN05216212_0876"/>
<proteinExistence type="inferred from homology"/>